<dbReference type="EMBL" id="AMZH03007887">
    <property type="protein sequence ID" value="RRT60196.1"/>
    <property type="molecule type" value="Genomic_DNA"/>
</dbReference>
<accession>A0A426Z8B9</accession>
<evidence type="ECO:0000313" key="3">
    <source>
        <dbReference type="Proteomes" id="UP000287651"/>
    </source>
</evidence>
<comment type="caution">
    <text evidence="2">The sequence shown here is derived from an EMBL/GenBank/DDBJ whole genome shotgun (WGS) entry which is preliminary data.</text>
</comment>
<feature type="region of interest" description="Disordered" evidence="1">
    <location>
        <begin position="12"/>
        <end position="36"/>
    </location>
</feature>
<organism evidence="2 3">
    <name type="scientific">Ensete ventricosum</name>
    <name type="common">Abyssinian banana</name>
    <name type="synonym">Musa ensete</name>
    <dbReference type="NCBI Taxonomy" id="4639"/>
    <lineage>
        <taxon>Eukaryota</taxon>
        <taxon>Viridiplantae</taxon>
        <taxon>Streptophyta</taxon>
        <taxon>Embryophyta</taxon>
        <taxon>Tracheophyta</taxon>
        <taxon>Spermatophyta</taxon>
        <taxon>Magnoliopsida</taxon>
        <taxon>Liliopsida</taxon>
        <taxon>Zingiberales</taxon>
        <taxon>Musaceae</taxon>
        <taxon>Ensete</taxon>
    </lineage>
</organism>
<reference evidence="2 3" key="1">
    <citation type="journal article" date="2014" name="Agronomy (Basel)">
        <title>A Draft Genome Sequence for Ensete ventricosum, the Drought-Tolerant Tree Against Hunger.</title>
        <authorList>
            <person name="Harrison J."/>
            <person name="Moore K.A."/>
            <person name="Paszkiewicz K."/>
            <person name="Jones T."/>
            <person name="Grant M."/>
            <person name="Ambacheew D."/>
            <person name="Muzemil S."/>
            <person name="Studholme D.J."/>
        </authorList>
    </citation>
    <scope>NUCLEOTIDE SEQUENCE [LARGE SCALE GENOMIC DNA]</scope>
</reference>
<name>A0A426Z8B9_ENSVE</name>
<evidence type="ECO:0000313" key="2">
    <source>
        <dbReference type="EMBL" id="RRT60196.1"/>
    </source>
</evidence>
<dbReference type="Proteomes" id="UP000287651">
    <property type="component" value="Unassembled WGS sequence"/>
</dbReference>
<sequence length="112" mass="12834">MAEEPIVLSFNSGRNCTRSDNRRKLRGSSDLSVNNRGRLDPLHLRWRQQQKASTVEAEAALGLVQGHVGVKQGSPYRYIPAYRAHLGTKQYADIERYAQAYRSIYIYIHKQS</sequence>
<dbReference type="AlphaFoldDB" id="A0A426Z8B9"/>
<gene>
    <name evidence="2" type="ORF">B296_00008450</name>
</gene>
<proteinExistence type="predicted"/>
<evidence type="ECO:0000256" key="1">
    <source>
        <dbReference type="SAM" id="MobiDB-lite"/>
    </source>
</evidence>
<protein>
    <submittedName>
        <fullName evidence="2">Uncharacterized protein</fullName>
    </submittedName>
</protein>